<dbReference type="Proteomes" id="UP001652622">
    <property type="component" value="Unplaced"/>
</dbReference>
<feature type="compositionally biased region" description="Basic residues" evidence="1">
    <location>
        <begin position="558"/>
        <end position="570"/>
    </location>
</feature>
<dbReference type="GO" id="GO:0003676">
    <property type="term" value="F:nucleic acid binding"/>
    <property type="evidence" value="ECO:0007669"/>
    <property type="project" value="InterPro"/>
</dbReference>
<dbReference type="CTD" id="54932"/>
<sequence length="834" mass="93258">MEKLRKEMRLGFAGLHDPLAWLLDVLDCCADWRGPGLLTHIVRELQGWIKSRASDQPSGLKLEKLQARLFPLLARCNVSLLQPLISIYQLHTADRHHLLGFISQLCQQGKFKEAATLSIKLKLQPDLEFEKMCVPLLLQDKTELVEAYVEGSPELQQSLLRLLDSWSVPGFQVKDLARQYQALPGKWTEKINCRTMHKMAFRMLDRYSLDPVLCPHILNQRHLGTLKYLLHKRFVEKSMTQENWADHIQGIVQDNRWLQEQLVQLLVRYAGLGVAAQCAQHYSLLGDSLPPGLAARMEEPAIAERDDASEQSPSAWDSMKEGCYRLPVPRADILFLSTWEEVMACQEQVLQPGQVVGIDMEWRPSFSTIGGKPRVSVVQLAIWGHVFLLDMLQLLQQGEREAQAAVCSFFQTLLADPAIVKLGYGMSGDLRNLMATCHISRDADLELCGILDLQLVHQKLPKRSKKSCQPALDPCPAKDKAWGSKLPEKGLSLLVQEVLGRPLNKTEQLSNWEKRPLRETQILYAACDAYCLLEVHAKLLKDPAAFGLSSDMVGMMRKAGHPKAKARKPPRREQEAPPTVKESPASVLADAPRASVGILAQDFRVVCDNMLQGLGRSLRCLGVDVRILGNDDEHRRAAEIAREENRVILTSGLPFHSLRSQVGEGRCFSVSCSEKARDQTLQVLKHFNVRVTLADVFSRCQACNCSRYVKVSKERMALLRKRSGCWTGEDAEARLGGPGPTATLEPQSCSLGLRQPARSPPWQGLEAAGPGDEPALLPTGVRLRVEAVPPGVLCQEDLTCFYCCSQCGQVFWEGSHLGRLVSQFREVLELPEES</sequence>
<dbReference type="RefSeq" id="XP_034292154.1">
    <property type="nucleotide sequence ID" value="XM_034436263.1"/>
</dbReference>
<dbReference type="OrthoDB" id="18193at2759"/>
<dbReference type="Gene3D" id="3.30.420.10">
    <property type="entry name" value="Ribonuclease H-like superfamily/Ribonuclease H"/>
    <property type="match status" value="1"/>
</dbReference>
<evidence type="ECO:0000313" key="4">
    <source>
        <dbReference type="RefSeq" id="XP_034292154.1"/>
    </source>
</evidence>
<dbReference type="InterPro" id="IPR002562">
    <property type="entry name" value="3'-5'_exonuclease_dom"/>
</dbReference>
<keyword evidence="3" id="KW-1185">Reference proteome</keyword>
<dbReference type="GeneID" id="117676643"/>
<dbReference type="InterPro" id="IPR002782">
    <property type="entry name" value="Mut7-C_RNAse_dom"/>
</dbReference>
<dbReference type="RefSeq" id="XP_034292156.1">
    <property type="nucleotide sequence ID" value="XM_034436265.1"/>
</dbReference>
<evidence type="ECO:0000313" key="3">
    <source>
        <dbReference type="Proteomes" id="UP001652622"/>
    </source>
</evidence>
<dbReference type="SUPFAM" id="SSF53098">
    <property type="entry name" value="Ribonuclease H-like"/>
    <property type="match status" value="1"/>
</dbReference>
<dbReference type="KEGG" id="pgut:117676643"/>
<dbReference type="Pfam" id="PF01612">
    <property type="entry name" value="DNA_pol_A_exo1"/>
    <property type="match status" value="1"/>
</dbReference>
<dbReference type="GO" id="GO:0008408">
    <property type="term" value="F:3'-5' exonuclease activity"/>
    <property type="evidence" value="ECO:0007669"/>
    <property type="project" value="InterPro"/>
</dbReference>
<dbReference type="AlphaFoldDB" id="A0A6P9DIW2"/>
<dbReference type="InterPro" id="IPR052408">
    <property type="entry name" value="Exonuclease_MUT-7-like"/>
</dbReference>
<keyword evidence="4 5" id="KW-0540">Nuclease</keyword>
<keyword evidence="4 5" id="KW-0269">Exonuclease</keyword>
<evidence type="ECO:0000259" key="2">
    <source>
        <dbReference type="SMART" id="SM00474"/>
    </source>
</evidence>
<dbReference type="InterPro" id="IPR012337">
    <property type="entry name" value="RNaseH-like_sf"/>
</dbReference>
<evidence type="ECO:0000256" key="1">
    <source>
        <dbReference type="SAM" id="MobiDB-lite"/>
    </source>
</evidence>
<accession>A0A6P9DIW2</accession>
<name>A0A6P9DIW2_PANGU</name>
<keyword evidence="4 5" id="KW-0378">Hydrolase</keyword>
<dbReference type="PANTHER" id="PTHR47765:SF2">
    <property type="entry name" value="EXONUCLEASE MUT-7 HOMOLOG"/>
    <property type="match status" value="1"/>
</dbReference>
<dbReference type="OMA" id="CSNWANR"/>
<evidence type="ECO:0000313" key="5">
    <source>
        <dbReference type="RefSeq" id="XP_034292156.1"/>
    </source>
</evidence>
<dbReference type="SMART" id="SM00474">
    <property type="entry name" value="35EXOc"/>
    <property type="match status" value="1"/>
</dbReference>
<feature type="domain" description="3'-5' exonuclease" evidence="2">
    <location>
        <begin position="333"/>
        <end position="544"/>
    </location>
</feature>
<feature type="region of interest" description="Disordered" evidence="1">
    <location>
        <begin position="558"/>
        <end position="586"/>
    </location>
</feature>
<dbReference type="InterPro" id="IPR036397">
    <property type="entry name" value="RNaseH_sf"/>
</dbReference>
<reference evidence="4 5" key="1">
    <citation type="submission" date="2025-04" db="UniProtKB">
        <authorList>
            <consortium name="RefSeq"/>
        </authorList>
    </citation>
    <scope>IDENTIFICATION</scope>
    <source>
        <tissue evidence="4 5">Blood</tissue>
    </source>
</reference>
<dbReference type="FunFam" id="3.30.420.10:FF:000074">
    <property type="entry name" value="exonuclease mut-7 homolog isoform X2"/>
    <property type="match status" value="1"/>
</dbReference>
<dbReference type="PANTHER" id="PTHR47765">
    <property type="entry name" value="3'-5' EXONUCLEASE DOMAIN-CONTAINING PROTEIN"/>
    <property type="match status" value="1"/>
</dbReference>
<organism evidence="3 5">
    <name type="scientific">Pantherophis guttatus</name>
    <name type="common">Corn snake</name>
    <name type="synonym">Elaphe guttata</name>
    <dbReference type="NCBI Taxonomy" id="94885"/>
    <lineage>
        <taxon>Eukaryota</taxon>
        <taxon>Metazoa</taxon>
        <taxon>Chordata</taxon>
        <taxon>Craniata</taxon>
        <taxon>Vertebrata</taxon>
        <taxon>Euteleostomi</taxon>
        <taxon>Lepidosauria</taxon>
        <taxon>Squamata</taxon>
        <taxon>Bifurcata</taxon>
        <taxon>Unidentata</taxon>
        <taxon>Episquamata</taxon>
        <taxon>Toxicofera</taxon>
        <taxon>Serpentes</taxon>
        <taxon>Colubroidea</taxon>
        <taxon>Colubridae</taxon>
        <taxon>Colubrinae</taxon>
        <taxon>Pantherophis</taxon>
    </lineage>
</organism>
<protein>
    <submittedName>
        <fullName evidence="4 5">Exonuclease mut-7 homolog</fullName>
    </submittedName>
</protein>
<dbReference type="Pfam" id="PF01927">
    <property type="entry name" value="Mut7-C"/>
    <property type="match status" value="2"/>
</dbReference>
<proteinExistence type="predicted"/>
<dbReference type="GO" id="GO:0006139">
    <property type="term" value="P:nucleobase-containing compound metabolic process"/>
    <property type="evidence" value="ECO:0007669"/>
    <property type="project" value="InterPro"/>
</dbReference>
<gene>
    <name evidence="4 5" type="primary">EXD3</name>
</gene>